<comment type="subcellular location">
    <subcellularLocation>
        <location evidence="2">Golgi apparatus</location>
    </subcellularLocation>
    <subcellularLocation>
        <location evidence="1">Membrane</location>
        <topology evidence="1">Multi-pass membrane protein</topology>
    </subcellularLocation>
</comment>
<evidence type="ECO:0000256" key="8">
    <source>
        <dbReference type="ARBA" id="ARBA00023136"/>
    </source>
</evidence>
<feature type="transmembrane region" description="Helical" evidence="9">
    <location>
        <begin position="399"/>
        <end position="421"/>
    </location>
</feature>
<keyword evidence="11" id="KW-1185">Reference proteome</keyword>
<evidence type="ECO:0000256" key="5">
    <source>
        <dbReference type="ARBA" id="ARBA00022729"/>
    </source>
</evidence>
<evidence type="ECO:0000256" key="2">
    <source>
        <dbReference type="ARBA" id="ARBA00004555"/>
    </source>
</evidence>
<feature type="transmembrane region" description="Helical" evidence="9">
    <location>
        <begin position="488"/>
        <end position="513"/>
    </location>
</feature>
<evidence type="ECO:0000256" key="7">
    <source>
        <dbReference type="ARBA" id="ARBA00023034"/>
    </source>
</evidence>
<dbReference type="GO" id="GO:0016020">
    <property type="term" value="C:membrane"/>
    <property type="evidence" value="ECO:0007669"/>
    <property type="project" value="UniProtKB-SubCell"/>
</dbReference>
<keyword evidence="7" id="KW-0333">Golgi apparatus</keyword>
<keyword evidence="8 9" id="KW-0472">Membrane</keyword>
<evidence type="ECO:0000256" key="4">
    <source>
        <dbReference type="ARBA" id="ARBA00022692"/>
    </source>
</evidence>
<name>A0A1X0NK64_9TRYP</name>
<feature type="transmembrane region" description="Helical" evidence="9">
    <location>
        <begin position="590"/>
        <end position="619"/>
    </location>
</feature>
<evidence type="ECO:0000256" key="3">
    <source>
        <dbReference type="ARBA" id="ARBA00005227"/>
    </source>
</evidence>
<dbReference type="InterPro" id="IPR004240">
    <property type="entry name" value="EMP70"/>
</dbReference>
<dbReference type="Proteomes" id="UP000192257">
    <property type="component" value="Unassembled WGS sequence"/>
</dbReference>
<dbReference type="PANTHER" id="PTHR10766:SF55">
    <property type="entry name" value="TRANSMEMBRANE 9 SUPERFAMILY MEMBER 4"/>
    <property type="match status" value="1"/>
</dbReference>
<accession>A0A1X0NK64</accession>
<dbReference type="RefSeq" id="XP_028879220.1">
    <property type="nucleotide sequence ID" value="XM_029029427.1"/>
</dbReference>
<protein>
    <recommendedName>
        <fullName evidence="9">Transmembrane 9 superfamily member</fullName>
    </recommendedName>
</protein>
<dbReference type="EMBL" id="NBCO01000037">
    <property type="protein sequence ID" value="ORC85154.1"/>
    <property type="molecule type" value="Genomic_DNA"/>
</dbReference>
<dbReference type="OrthoDB" id="242392at2759"/>
<evidence type="ECO:0000256" key="9">
    <source>
        <dbReference type="RuleBase" id="RU363079"/>
    </source>
</evidence>
<feature type="transmembrane region" description="Helical" evidence="9">
    <location>
        <begin position="558"/>
        <end position="578"/>
    </location>
</feature>
<proteinExistence type="inferred from homology"/>
<dbReference type="VEuPathDB" id="TriTrypDB:TM35_000371270"/>
<evidence type="ECO:0000256" key="6">
    <source>
        <dbReference type="ARBA" id="ARBA00022989"/>
    </source>
</evidence>
<gene>
    <name evidence="10" type="ORF">TM35_000371270</name>
</gene>
<feature type="chain" id="PRO_5011830301" description="Transmembrane 9 superfamily member" evidence="9">
    <location>
        <begin position="27"/>
        <end position="629"/>
    </location>
</feature>
<feature type="transmembrane region" description="Helical" evidence="9">
    <location>
        <begin position="364"/>
        <end position="383"/>
    </location>
</feature>
<feature type="signal peptide" evidence="9">
    <location>
        <begin position="1"/>
        <end position="26"/>
    </location>
</feature>
<evidence type="ECO:0000256" key="1">
    <source>
        <dbReference type="ARBA" id="ARBA00004141"/>
    </source>
</evidence>
<comment type="similarity">
    <text evidence="3 9">Belongs to the nonaspanin (TM9SF) (TC 9.A.2) family.</text>
</comment>
<evidence type="ECO:0000313" key="10">
    <source>
        <dbReference type="EMBL" id="ORC85154.1"/>
    </source>
</evidence>
<reference evidence="10 11" key="1">
    <citation type="submission" date="2017-03" db="EMBL/GenBank/DDBJ databases">
        <title>An alternative strategy for trypanosome survival in the mammalian bloodstream revealed through genome and transcriptome analysis of the ubiquitous bovine parasite Trypanosoma (Megatrypanum) theileri.</title>
        <authorList>
            <person name="Kelly S."/>
            <person name="Ivens A."/>
            <person name="Mott A."/>
            <person name="O'Neill E."/>
            <person name="Emms D."/>
            <person name="Macleod O."/>
            <person name="Voorheis P."/>
            <person name="Matthews J."/>
            <person name="Matthews K."/>
            <person name="Carrington M."/>
        </authorList>
    </citation>
    <scope>NUCLEOTIDE SEQUENCE [LARGE SCALE GENOMIC DNA]</scope>
    <source>
        <strain evidence="10">Edinburgh</strain>
    </source>
</reference>
<sequence>MRIYTLAKILSVLIIALIIGVREASAVSLPNVHPQSFSKDEIVPIQVNVLTSIRTHLPYDYYNVFPTCLPKAPIGGKSGNIGGVLMGDRIKSSPYENVRLLHNVTCEKICEKEIANEKQRKFLIKAIKAKYRINLLLDGLPLAEVNEKNEYVIGIPLGYVHNDIMYVYNHIHFTIKYTVEEVQTTSGDVVTKYRILSFVGEPYSYEHQPEHGCEIPLNKETISSSRPLSALKDRITWSYGVTWIRSDDKWSSRWDVYLNVHRHNIHWYSIINSTFFVAFLTILIAATMIRVVRRDLSKISGIDLDENDAPEDSGWKLLNRDVFRPPPNGWILACFTGTGVQLIGMACTVLIFASLGFFSPQSRGSLFTAVLVCFAFLGLYAGYTSARLLKLWNATKWKYVFATGTIIPGLAFGTFFIINLLVWSQSSSGAVPFFSLTVIMGMWFFINIPLVFLGAILGFKRSTISVPSTFNQIPRHVPLQPWYTSKSVILLSGFPPFAAVFIEVYFILGALWLNRYYYVFGFLLLVAVILLLTTSEISIVMVYLSLCAEDYRWWWRSFFIGASSGVFLFMYSIFYVVVGNLHIDGLIPMIMYLGYMALLSFLFAVTTGAVGFLACFWFVRYIYRFIKVD</sequence>
<comment type="caution">
    <text evidence="10">The sequence shown here is derived from an EMBL/GenBank/DDBJ whole genome shotgun (WGS) entry which is preliminary data.</text>
</comment>
<feature type="transmembrane region" description="Helical" evidence="9">
    <location>
        <begin position="519"/>
        <end position="546"/>
    </location>
</feature>
<dbReference type="GO" id="GO:0005794">
    <property type="term" value="C:Golgi apparatus"/>
    <property type="evidence" value="ECO:0007669"/>
    <property type="project" value="UniProtKB-SubCell"/>
</dbReference>
<evidence type="ECO:0000313" key="11">
    <source>
        <dbReference type="Proteomes" id="UP000192257"/>
    </source>
</evidence>
<dbReference type="AlphaFoldDB" id="A0A1X0NK64"/>
<dbReference type="Pfam" id="PF02990">
    <property type="entry name" value="EMP70"/>
    <property type="match status" value="1"/>
</dbReference>
<dbReference type="PANTHER" id="PTHR10766">
    <property type="entry name" value="TRANSMEMBRANE 9 SUPERFAMILY PROTEIN"/>
    <property type="match status" value="1"/>
</dbReference>
<keyword evidence="6 9" id="KW-1133">Transmembrane helix</keyword>
<dbReference type="GeneID" id="39989207"/>
<feature type="transmembrane region" description="Helical" evidence="9">
    <location>
        <begin position="433"/>
        <end position="459"/>
    </location>
</feature>
<keyword evidence="5 9" id="KW-0732">Signal</keyword>
<keyword evidence="4 9" id="KW-0812">Transmembrane</keyword>
<feature type="transmembrane region" description="Helical" evidence="9">
    <location>
        <begin position="330"/>
        <end position="358"/>
    </location>
</feature>
<feature type="transmembrane region" description="Helical" evidence="9">
    <location>
        <begin position="267"/>
        <end position="289"/>
    </location>
</feature>
<dbReference type="GO" id="GO:0072657">
    <property type="term" value="P:protein localization to membrane"/>
    <property type="evidence" value="ECO:0007669"/>
    <property type="project" value="TreeGrafter"/>
</dbReference>
<organism evidence="10 11">
    <name type="scientific">Trypanosoma theileri</name>
    <dbReference type="NCBI Taxonomy" id="67003"/>
    <lineage>
        <taxon>Eukaryota</taxon>
        <taxon>Discoba</taxon>
        <taxon>Euglenozoa</taxon>
        <taxon>Kinetoplastea</taxon>
        <taxon>Metakinetoplastina</taxon>
        <taxon>Trypanosomatida</taxon>
        <taxon>Trypanosomatidae</taxon>
        <taxon>Trypanosoma</taxon>
    </lineage>
</organism>